<feature type="compositionally biased region" description="Low complexity" evidence="3">
    <location>
        <begin position="23"/>
        <end position="40"/>
    </location>
</feature>
<feature type="region of interest" description="Disordered" evidence="3">
    <location>
        <begin position="1"/>
        <end position="46"/>
    </location>
</feature>
<dbReference type="PANTHER" id="PTHR23061:SF12">
    <property type="entry name" value="DNA POLYMERASE ALPHA SUBUNIT B"/>
    <property type="match status" value="1"/>
</dbReference>
<dbReference type="GO" id="GO:0006270">
    <property type="term" value="P:DNA replication initiation"/>
    <property type="evidence" value="ECO:0007669"/>
    <property type="project" value="TreeGrafter"/>
</dbReference>
<dbReference type="GO" id="GO:0005658">
    <property type="term" value="C:alpha DNA polymerase:primase complex"/>
    <property type="evidence" value="ECO:0007669"/>
    <property type="project" value="TreeGrafter"/>
</dbReference>
<feature type="non-terminal residue" evidence="5">
    <location>
        <position position="1"/>
    </location>
</feature>
<comment type="subcellular location">
    <subcellularLocation>
        <location evidence="1">Nucleus</location>
    </subcellularLocation>
</comment>
<organism evidence="5 6">
    <name type="scientific">Caloenas nicobarica</name>
    <name type="common">Nicobar pigeon</name>
    <dbReference type="NCBI Taxonomy" id="187106"/>
    <lineage>
        <taxon>Eukaryota</taxon>
        <taxon>Metazoa</taxon>
        <taxon>Chordata</taxon>
        <taxon>Craniata</taxon>
        <taxon>Vertebrata</taxon>
        <taxon>Euteleostomi</taxon>
        <taxon>Archelosauria</taxon>
        <taxon>Archosauria</taxon>
        <taxon>Dinosauria</taxon>
        <taxon>Saurischia</taxon>
        <taxon>Theropoda</taxon>
        <taxon>Coelurosauria</taxon>
        <taxon>Aves</taxon>
        <taxon>Neognathae</taxon>
        <taxon>Neoaves</taxon>
        <taxon>Columbimorphae</taxon>
        <taxon>Columbiformes</taxon>
        <taxon>Columbidae</taxon>
        <taxon>Caloenas</taxon>
    </lineage>
</organism>
<feature type="domain" description="DNA polymerase alpha subunit B OB" evidence="4">
    <location>
        <begin position="99"/>
        <end position="203"/>
    </location>
</feature>
<evidence type="ECO:0000313" key="6">
    <source>
        <dbReference type="Proteomes" id="UP000546235"/>
    </source>
</evidence>
<accession>A0A7K6TKC1</accession>
<keyword evidence="2" id="KW-0539">Nucleus</keyword>
<evidence type="ECO:0000256" key="1">
    <source>
        <dbReference type="ARBA" id="ARBA00004123"/>
    </source>
</evidence>
<dbReference type="InterPro" id="IPR016722">
    <property type="entry name" value="DNA_pol_alpha_bsu"/>
</dbReference>
<gene>
    <name evidence="5" type="primary">Pola2</name>
    <name evidence="5" type="ORF">CALNIC_R11891</name>
</gene>
<dbReference type="InterPro" id="IPR054300">
    <property type="entry name" value="OB_DPOA2"/>
</dbReference>
<evidence type="ECO:0000259" key="4">
    <source>
        <dbReference type="Pfam" id="PF22062"/>
    </source>
</evidence>
<dbReference type="AlphaFoldDB" id="A0A7K6TKC1"/>
<keyword evidence="6" id="KW-1185">Reference proteome</keyword>
<evidence type="ECO:0000256" key="3">
    <source>
        <dbReference type="SAM" id="MobiDB-lite"/>
    </source>
</evidence>
<dbReference type="EMBL" id="VZSB01003671">
    <property type="protein sequence ID" value="NWX11071.1"/>
    <property type="molecule type" value="Genomic_DNA"/>
</dbReference>
<comment type="caution">
    <text evidence="5">The sequence shown here is derived from an EMBL/GenBank/DDBJ whole genome shotgun (WGS) entry which is preliminary data.</text>
</comment>
<reference evidence="5 6" key="1">
    <citation type="submission" date="2019-09" db="EMBL/GenBank/DDBJ databases">
        <title>Bird 10,000 Genomes (B10K) Project - Family phase.</title>
        <authorList>
            <person name="Zhang G."/>
        </authorList>
    </citation>
    <scope>NUCLEOTIDE SEQUENCE [LARGE SCALE GENOMIC DNA]</scope>
    <source>
        <strain evidence="5">OUT-0007</strain>
        <tissue evidence="5">Blood</tissue>
    </source>
</reference>
<evidence type="ECO:0000256" key="2">
    <source>
        <dbReference type="ARBA" id="ARBA00023242"/>
    </source>
</evidence>
<dbReference type="PANTHER" id="PTHR23061">
    <property type="entry name" value="DNA POLYMERASE 2 ALPHA 70 KDA SUBUNIT"/>
    <property type="match status" value="1"/>
</dbReference>
<dbReference type="Pfam" id="PF22062">
    <property type="entry name" value="OB_DPOA2"/>
    <property type="match status" value="1"/>
</dbReference>
<name>A0A7K6TKC1_CALNI</name>
<evidence type="ECO:0000313" key="5">
    <source>
        <dbReference type="EMBL" id="NWX11071.1"/>
    </source>
</evidence>
<sequence>QGSQKRSNSSPEQPRPKRLSGRSPHGPFSPGSVSPSVTPSRHYASRGGRGEVVAAFGDTQGTSWSGHGGPGCAPKLFGTPERHLSKTYKFMFQKPLDVREVMLWRMEELGDALKCHHQLEDFAPVTLPAQEPVTVLGQIACDSTGKLNAQSVVLAGDRGHSAGGQIPLDLSELTEFSLFPGQIVALEGTNSTGRRMTVTKIYEVTP</sequence>
<feature type="compositionally biased region" description="Polar residues" evidence="3">
    <location>
        <begin position="1"/>
        <end position="12"/>
    </location>
</feature>
<proteinExistence type="predicted"/>
<dbReference type="Proteomes" id="UP000546235">
    <property type="component" value="Unassembled WGS sequence"/>
</dbReference>
<protein>
    <submittedName>
        <fullName evidence="5">DPOA2 polymerase</fullName>
    </submittedName>
</protein>
<feature type="non-terminal residue" evidence="5">
    <location>
        <position position="206"/>
    </location>
</feature>